<dbReference type="STRING" id="98765.A0A2R6NH27"/>
<dbReference type="Proteomes" id="UP000186601">
    <property type="component" value="Unassembled WGS sequence"/>
</dbReference>
<sequence>MSVGRASGKSPTKRKGFSFQHALSKGKKTFVDPWRSLVGSSKGKIAAANGGDSSVPTSLSSACPTPLADQVADLTSGDAETVKEGNGSNTGKKAKLNNTVPPSERNQDFLEVYAEDALRTILEAEAGPKGSLSCIRCTNNHSGSLKAVPDPPSLYRCFDCIQGPILCSDCILSTHTNNPFHSVQEWDSTRGFWSRRSLTELGFVLNLGHTGHSCPLAGGRTRNTTVVHEHGVHQFPVRFCRCSDPKTRETVPEALQWLQRGFWPGSWKEPCSVFTLQVMRDFNLLSNTASVNARDYFIFLRRKTDNVVPDNVQKRQDRYRELLQAAREFNHIRNLKRQGLDKVRDLPYGSLVLLCPACPQPDMNMAPDWMSRESSRRFLDALFYAVDGNFHANLKDKKLDPNDFPLSAGASYFADEKAFAAYLETLGPLGPE</sequence>
<evidence type="ECO:0000259" key="2">
    <source>
        <dbReference type="Pfam" id="PF18803"/>
    </source>
</evidence>
<feature type="domain" description="CxC2-like cysteine cluster KDZ transposase-associated" evidence="2">
    <location>
        <begin position="198"/>
        <end position="307"/>
    </location>
</feature>
<dbReference type="InterPro" id="IPR041457">
    <property type="entry name" value="CxC2_KDZ-assoc"/>
</dbReference>
<dbReference type="AlphaFoldDB" id="A0A2R6NH27"/>
<feature type="region of interest" description="Disordered" evidence="1">
    <location>
        <begin position="79"/>
        <end position="101"/>
    </location>
</feature>
<feature type="region of interest" description="Disordered" evidence="1">
    <location>
        <begin position="42"/>
        <end position="62"/>
    </location>
</feature>
<dbReference type="OrthoDB" id="3257613at2759"/>
<proteinExistence type="predicted"/>
<evidence type="ECO:0000256" key="1">
    <source>
        <dbReference type="SAM" id="MobiDB-lite"/>
    </source>
</evidence>
<name>A0A2R6NH27_9APHY</name>
<organism evidence="3 4">
    <name type="scientific">Hermanssonia centrifuga</name>
    <dbReference type="NCBI Taxonomy" id="98765"/>
    <lineage>
        <taxon>Eukaryota</taxon>
        <taxon>Fungi</taxon>
        <taxon>Dikarya</taxon>
        <taxon>Basidiomycota</taxon>
        <taxon>Agaricomycotina</taxon>
        <taxon>Agaricomycetes</taxon>
        <taxon>Polyporales</taxon>
        <taxon>Meruliaceae</taxon>
        <taxon>Hermanssonia</taxon>
    </lineage>
</organism>
<feature type="non-terminal residue" evidence="3">
    <location>
        <position position="432"/>
    </location>
</feature>
<feature type="compositionally biased region" description="Polar residues" evidence="1">
    <location>
        <begin position="51"/>
        <end position="62"/>
    </location>
</feature>
<protein>
    <recommendedName>
        <fullName evidence="2">CxC2-like cysteine cluster KDZ transposase-associated domain-containing protein</fullName>
    </recommendedName>
</protein>
<evidence type="ECO:0000313" key="4">
    <source>
        <dbReference type="Proteomes" id="UP000186601"/>
    </source>
</evidence>
<keyword evidence="4" id="KW-1185">Reference proteome</keyword>
<dbReference type="EMBL" id="MLYV02001253">
    <property type="protein sequence ID" value="PSR71686.1"/>
    <property type="molecule type" value="Genomic_DNA"/>
</dbReference>
<dbReference type="Pfam" id="PF18803">
    <property type="entry name" value="CxC2"/>
    <property type="match status" value="1"/>
</dbReference>
<feature type="region of interest" description="Disordered" evidence="1">
    <location>
        <begin position="1"/>
        <end position="20"/>
    </location>
</feature>
<gene>
    <name evidence="3" type="ORF">PHLCEN_2v12438</name>
</gene>
<accession>A0A2R6NH27</accession>
<evidence type="ECO:0000313" key="3">
    <source>
        <dbReference type="EMBL" id="PSR71686.1"/>
    </source>
</evidence>
<feature type="compositionally biased region" description="Polar residues" evidence="1">
    <location>
        <begin position="86"/>
        <end position="101"/>
    </location>
</feature>
<reference evidence="3 4" key="1">
    <citation type="submission" date="2018-02" db="EMBL/GenBank/DDBJ databases">
        <title>Genome sequence of the basidiomycete white-rot fungus Phlebia centrifuga.</title>
        <authorList>
            <person name="Granchi Z."/>
            <person name="Peng M."/>
            <person name="de Vries R.P."/>
            <person name="Hilden K."/>
            <person name="Makela M.R."/>
            <person name="Grigoriev I."/>
            <person name="Riley R."/>
        </authorList>
    </citation>
    <scope>NUCLEOTIDE SEQUENCE [LARGE SCALE GENOMIC DNA]</scope>
    <source>
        <strain evidence="3 4">FBCC195</strain>
    </source>
</reference>
<comment type="caution">
    <text evidence="3">The sequence shown here is derived from an EMBL/GenBank/DDBJ whole genome shotgun (WGS) entry which is preliminary data.</text>
</comment>